<feature type="binding site" evidence="15">
    <location>
        <position position="20"/>
    </location>
    <ligand>
        <name>Mg(2+)</name>
        <dbReference type="ChEBI" id="CHEBI:18420"/>
        <label>2</label>
    </ligand>
</feature>
<dbReference type="Gene3D" id="3.40.50.300">
    <property type="entry name" value="P-loop containing nucleotide triphosphate hydrolases"/>
    <property type="match status" value="1"/>
</dbReference>
<dbReference type="GO" id="GO:0015093">
    <property type="term" value="F:ferrous iron transmembrane transporter activity"/>
    <property type="evidence" value="ECO:0007669"/>
    <property type="project" value="UniProtKB-UniRule"/>
</dbReference>
<dbReference type="PRINTS" id="PR00326">
    <property type="entry name" value="GTP1OBG"/>
</dbReference>
<dbReference type="GO" id="GO:0046872">
    <property type="term" value="F:metal ion binding"/>
    <property type="evidence" value="ECO:0007669"/>
    <property type="project" value="UniProtKB-KW"/>
</dbReference>
<dbReference type="GO" id="GO:0005525">
    <property type="term" value="F:GTP binding"/>
    <property type="evidence" value="ECO:0007669"/>
    <property type="project" value="UniProtKB-KW"/>
</dbReference>
<keyword evidence="2 16" id="KW-0813">Transport</keyword>
<reference evidence="19" key="1">
    <citation type="submission" date="2016-11" db="EMBL/GenBank/DDBJ databases">
        <authorList>
            <person name="Varghese N."/>
            <person name="Submissions S."/>
        </authorList>
    </citation>
    <scope>NUCLEOTIDE SEQUENCE [LARGE SCALE GENOMIC DNA]</scope>
    <source>
        <strain evidence="19">DSM 15807</strain>
    </source>
</reference>
<feature type="binding site" evidence="15">
    <location>
        <position position="24"/>
    </location>
    <ligand>
        <name>Mg(2+)</name>
        <dbReference type="ChEBI" id="CHEBI:18420"/>
        <label>2</label>
    </ligand>
</feature>
<dbReference type="OrthoDB" id="9809127at2"/>
<dbReference type="STRING" id="1123380.SAMN02745199_1060"/>
<evidence type="ECO:0000256" key="16">
    <source>
        <dbReference type="RuleBase" id="RU362098"/>
    </source>
</evidence>
<dbReference type="InterPro" id="IPR006073">
    <property type="entry name" value="GTP-bd"/>
</dbReference>
<keyword evidence="4 16" id="KW-0410">Iron transport</keyword>
<dbReference type="InterPro" id="IPR030389">
    <property type="entry name" value="G_FEOB_dom"/>
</dbReference>
<feature type="transmembrane region" description="Helical" evidence="16">
    <location>
        <begin position="623"/>
        <end position="646"/>
    </location>
</feature>
<dbReference type="SUPFAM" id="SSF52540">
    <property type="entry name" value="P-loop containing nucleoside triphosphate hydrolases"/>
    <property type="match status" value="1"/>
</dbReference>
<comment type="similarity">
    <text evidence="16">Belongs to the TRAFAC class TrmE-Era-EngA-EngB-Septin-like GTPase superfamily. FeoB GTPase (TC 9.A.8) family.</text>
</comment>
<dbReference type="AlphaFoldDB" id="A0A1M5STI4"/>
<feature type="transmembrane region" description="Helical" evidence="16">
    <location>
        <begin position="372"/>
        <end position="392"/>
    </location>
</feature>
<evidence type="ECO:0000256" key="10">
    <source>
        <dbReference type="ARBA" id="ARBA00023134"/>
    </source>
</evidence>
<evidence type="ECO:0000256" key="6">
    <source>
        <dbReference type="ARBA" id="ARBA00022741"/>
    </source>
</evidence>
<feature type="transmembrane region" description="Helical" evidence="16">
    <location>
        <begin position="404"/>
        <end position="425"/>
    </location>
</feature>
<feature type="transmembrane region" description="Helical" evidence="16">
    <location>
        <begin position="494"/>
        <end position="515"/>
    </location>
</feature>
<feature type="domain" description="FeoB-type G" evidence="17">
    <location>
        <begin position="2"/>
        <end position="164"/>
    </location>
</feature>
<evidence type="ECO:0000259" key="17">
    <source>
        <dbReference type="PROSITE" id="PS51711"/>
    </source>
</evidence>
<accession>A0A1M5STI4</accession>
<feature type="transmembrane region" description="Helical" evidence="16">
    <location>
        <begin position="326"/>
        <end position="351"/>
    </location>
</feature>
<feature type="binding site" evidence="14">
    <location>
        <begin position="115"/>
        <end position="118"/>
    </location>
    <ligand>
        <name>GTP</name>
        <dbReference type="ChEBI" id="CHEBI:37565"/>
        <label>1</label>
    </ligand>
</feature>
<dbReference type="PANTHER" id="PTHR43185:SF1">
    <property type="entry name" value="FE(2+) TRANSPORTER FEOB"/>
    <property type="match status" value="1"/>
</dbReference>
<evidence type="ECO:0000256" key="7">
    <source>
        <dbReference type="ARBA" id="ARBA00022989"/>
    </source>
</evidence>
<keyword evidence="11 16" id="KW-0472">Membrane</keyword>
<dbReference type="Pfam" id="PF07670">
    <property type="entry name" value="Gate"/>
    <property type="match status" value="2"/>
</dbReference>
<dbReference type="InterPro" id="IPR050860">
    <property type="entry name" value="FeoB_GTPase"/>
</dbReference>
<keyword evidence="8 16" id="KW-0408">Iron</keyword>
<dbReference type="InterPro" id="IPR003373">
    <property type="entry name" value="Fe2_transport_prot-B"/>
</dbReference>
<dbReference type="NCBIfam" id="TIGR00437">
    <property type="entry name" value="feoB"/>
    <property type="match status" value="1"/>
</dbReference>
<feature type="binding site" evidence="14">
    <location>
        <begin position="55"/>
        <end position="58"/>
    </location>
    <ligand>
        <name>GTP</name>
        <dbReference type="ChEBI" id="CHEBI:37565"/>
        <label>1</label>
    </ligand>
</feature>
<evidence type="ECO:0000256" key="3">
    <source>
        <dbReference type="ARBA" id="ARBA00022475"/>
    </source>
</evidence>
<proteinExistence type="inferred from homology"/>
<feature type="transmembrane region" description="Helical" evidence="16">
    <location>
        <begin position="548"/>
        <end position="571"/>
    </location>
</feature>
<evidence type="ECO:0000256" key="13">
    <source>
        <dbReference type="NCBIfam" id="TIGR00437"/>
    </source>
</evidence>
<evidence type="ECO:0000313" key="18">
    <source>
        <dbReference type="EMBL" id="SHH41548.1"/>
    </source>
</evidence>
<comment type="subcellular location">
    <subcellularLocation>
        <location evidence="16">Cell inner membrane</location>
        <topology evidence="16">Multi-pass membrane protein</topology>
    </subcellularLocation>
    <subcellularLocation>
        <location evidence="1">Cell membrane</location>
        <topology evidence="1">Multi-pass membrane protein</topology>
    </subcellularLocation>
</comment>
<evidence type="ECO:0000256" key="12">
    <source>
        <dbReference type="ARBA" id="ARBA00031200"/>
    </source>
</evidence>
<evidence type="ECO:0000256" key="4">
    <source>
        <dbReference type="ARBA" id="ARBA00022496"/>
    </source>
</evidence>
<keyword evidence="5 16" id="KW-0812">Transmembrane</keyword>
<evidence type="ECO:0000256" key="8">
    <source>
        <dbReference type="ARBA" id="ARBA00023004"/>
    </source>
</evidence>
<evidence type="ECO:0000256" key="14">
    <source>
        <dbReference type="PIRSR" id="PIRSR603373-1"/>
    </source>
</evidence>
<dbReference type="Gene3D" id="1.10.287.1770">
    <property type="match status" value="1"/>
</dbReference>
<dbReference type="EMBL" id="FQXN01000003">
    <property type="protein sequence ID" value="SHH41548.1"/>
    <property type="molecule type" value="Genomic_DNA"/>
</dbReference>
<keyword evidence="19" id="KW-1185">Reference proteome</keyword>
<keyword evidence="7 16" id="KW-1133">Transmembrane helix</keyword>
<dbReference type="RefSeq" id="WP_073072957.1">
    <property type="nucleotide sequence ID" value="NZ_FQXN01000003.1"/>
</dbReference>
<evidence type="ECO:0000256" key="9">
    <source>
        <dbReference type="ARBA" id="ARBA00023065"/>
    </source>
</evidence>
<dbReference type="Pfam" id="PF07664">
    <property type="entry name" value="FeoB_C"/>
    <property type="match status" value="1"/>
</dbReference>
<evidence type="ECO:0000256" key="2">
    <source>
        <dbReference type="ARBA" id="ARBA00022448"/>
    </source>
</evidence>
<dbReference type="InterPro" id="IPR011642">
    <property type="entry name" value="Gate_dom"/>
</dbReference>
<feature type="transmembrane region" description="Helical" evidence="16">
    <location>
        <begin position="271"/>
        <end position="289"/>
    </location>
</feature>
<organism evidence="18 19">
    <name type="scientific">Thermosipho atlanticus DSM 15807</name>
    <dbReference type="NCBI Taxonomy" id="1123380"/>
    <lineage>
        <taxon>Bacteria</taxon>
        <taxon>Thermotogati</taxon>
        <taxon>Thermotogota</taxon>
        <taxon>Thermotogae</taxon>
        <taxon>Thermotogales</taxon>
        <taxon>Fervidobacteriaceae</taxon>
        <taxon>Thermosipho</taxon>
    </lineage>
</organism>
<dbReference type="PROSITE" id="PS51711">
    <property type="entry name" value="G_FEOB"/>
    <property type="match status" value="1"/>
</dbReference>
<keyword evidence="9" id="KW-0406">Ion transport</keyword>
<sequence>MVITVGLIGNPNVGKTSIFNRLVGARQYVANWPGVTVSKIEGATTWKNDTLHVIDLPGTYSLTSQSTDEKITRDFLFFSPPNVTVVIADSINPEQSFYLLIEALELNSNAILAMNSIDEAKKLGIKINKFELQKHFGIPVVFTSAKTGEGIDELKDLIVEVAKGKHSKKVIFNYEEFENIILEIEKQIPNNMYSNKRFAAIKFLENDKDIREKLLPIIKIEKDILEKAQSSIPSIRYSHVENIIKEAYSGKSLNIQRNINEKIDHIFTHKYLGIPILLLIMYLVFKFTFDTVQPLADLLDIAFSNLSTFIKSFGENTFTSLIADGVIGGVGGILVFIPNIFALFFALGILEESGYLPRAAFVVDRVMYKMKLSGRSFMSLLLGFGCNVPSIMSTRGLPDEKERLGTILASPFISCSARLPVYILITSIFFNKYKSEVLFSIYIISILITAITAYLVNRLFFKGEDVPLVMELPRYRIPTFRNIVIYMWNKGSHFIKKAGTIIFAASIVVWFLSYFPSKGQIETSYAAYLGKFIEPILKPLGFNWQIGTALFFGGVAKEVIVSTLSMLYGFAEQDIITAKTVLSNSLSSVSAYALLIFILLYIPCFATLASIKSETGRWKWVMFSVFYSLTIAYVFSLLVVTVGNLIF</sequence>
<keyword evidence="15" id="KW-0460">Magnesium</keyword>
<gene>
    <name evidence="18" type="ORF">SAMN02745199_1060</name>
</gene>
<dbReference type="InterPro" id="IPR027417">
    <property type="entry name" value="P-loop_NTPase"/>
</dbReference>
<keyword evidence="3" id="KW-1003">Cell membrane</keyword>
<name>A0A1M5STI4_9BACT</name>
<keyword evidence="15" id="KW-0479">Metal-binding</keyword>
<dbReference type="InterPro" id="IPR011640">
    <property type="entry name" value="Fe2_transport_prot_B_C"/>
</dbReference>
<dbReference type="Pfam" id="PF02421">
    <property type="entry name" value="FeoB_N"/>
    <property type="match status" value="1"/>
</dbReference>
<dbReference type="CDD" id="cd01879">
    <property type="entry name" value="FeoB"/>
    <property type="match status" value="1"/>
</dbReference>
<dbReference type="PANTHER" id="PTHR43185">
    <property type="entry name" value="FERROUS IRON TRANSPORT PROTEIN B"/>
    <property type="match status" value="1"/>
</dbReference>
<dbReference type="Proteomes" id="UP000242592">
    <property type="component" value="Unassembled WGS sequence"/>
</dbReference>
<evidence type="ECO:0000256" key="11">
    <source>
        <dbReference type="ARBA" id="ARBA00023136"/>
    </source>
</evidence>
<keyword evidence="10 14" id="KW-0342">GTP-binding</keyword>
<comment type="function">
    <text evidence="16">Probable transporter of a GTP-driven Fe(2+) uptake system.</text>
</comment>
<evidence type="ECO:0000256" key="5">
    <source>
        <dbReference type="ARBA" id="ARBA00022692"/>
    </source>
</evidence>
<feature type="transmembrane region" description="Helical" evidence="16">
    <location>
        <begin position="591"/>
        <end position="611"/>
    </location>
</feature>
<evidence type="ECO:0000256" key="15">
    <source>
        <dbReference type="PIRSR" id="PIRSR603373-2"/>
    </source>
</evidence>
<feature type="transmembrane region" description="Helical" evidence="16">
    <location>
        <begin position="437"/>
        <end position="456"/>
    </location>
</feature>
<protein>
    <recommendedName>
        <fullName evidence="12 13">Ferrous iron transport protein B</fullName>
    </recommendedName>
</protein>
<dbReference type="GO" id="GO:0005886">
    <property type="term" value="C:plasma membrane"/>
    <property type="evidence" value="ECO:0007669"/>
    <property type="project" value="UniProtKB-SubCell"/>
</dbReference>
<dbReference type="Pfam" id="PF17910">
    <property type="entry name" value="FeoB_Cyto"/>
    <property type="match status" value="1"/>
</dbReference>
<keyword evidence="6 14" id="KW-0547">Nucleotide-binding</keyword>
<evidence type="ECO:0000256" key="1">
    <source>
        <dbReference type="ARBA" id="ARBA00004651"/>
    </source>
</evidence>
<evidence type="ECO:0000313" key="19">
    <source>
        <dbReference type="Proteomes" id="UP000242592"/>
    </source>
</evidence>
<dbReference type="InterPro" id="IPR041069">
    <property type="entry name" value="FeoB_Cyto"/>
</dbReference>
<feature type="binding site" evidence="14">
    <location>
        <begin position="9"/>
        <end position="16"/>
    </location>
    <ligand>
        <name>GTP</name>
        <dbReference type="ChEBI" id="CHEBI:37565"/>
        <label>1</label>
    </ligand>
</feature>